<reference evidence="2 3" key="1">
    <citation type="submission" date="2016-05" db="EMBL/GenBank/DDBJ databases">
        <title>Comparative analysis of secretome profiles of manganese(II)-oxidizing ascomycete fungi.</title>
        <authorList>
            <consortium name="DOE Joint Genome Institute"/>
            <person name="Zeiner C.A."/>
            <person name="Purvine S.O."/>
            <person name="Zink E.M."/>
            <person name="Wu S."/>
            <person name="Pasa-Tolic L."/>
            <person name="Chaput D.L."/>
            <person name="Haridas S."/>
            <person name="Grigoriev I.V."/>
            <person name="Santelli C.M."/>
            <person name="Hansel C.M."/>
        </authorList>
    </citation>
    <scope>NUCLEOTIDE SEQUENCE [LARGE SCALE GENOMIC DNA]</scope>
    <source>
        <strain evidence="2 3">AP3s5-JAC2a</strain>
    </source>
</reference>
<dbReference type="RefSeq" id="XP_018030583.1">
    <property type="nucleotide sequence ID" value="XM_018180523.1"/>
</dbReference>
<proteinExistence type="predicted"/>
<dbReference type="OrthoDB" id="10530227at2759"/>
<dbReference type="Proteomes" id="UP000077069">
    <property type="component" value="Unassembled WGS sequence"/>
</dbReference>
<dbReference type="GeneID" id="28764009"/>
<accession>A0A177C084</accession>
<dbReference type="EMBL" id="KV441560">
    <property type="protein sequence ID" value="OAG00218.1"/>
    <property type="molecule type" value="Genomic_DNA"/>
</dbReference>
<feature type="region of interest" description="Disordered" evidence="1">
    <location>
        <begin position="32"/>
        <end position="53"/>
    </location>
</feature>
<evidence type="ECO:0000313" key="2">
    <source>
        <dbReference type="EMBL" id="OAG00218.1"/>
    </source>
</evidence>
<feature type="compositionally biased region" description="Low complexity" evidence="1">
    <location>
        <begin position="34"/>
        <end position="52"/>
    </location>
</feature>
<gene>
    <name evidence="2" type="ORF">CC84DRAFT_1181003</name>
</gene>
<protein>
    <submittedName>
        <fullName evidence="2">Uncharacterized protein</fullName>
    </submittedName>
</protein>
<dbReference type="AlphaFoldDB" id="A0A177C084"/>
<sequence length="166" mass="18290">MQAGVAGAWVHRRRKKPWMPWQDGWVANNKRPRCPLASAPSPPAQRSSSLSRWATHDGWRMPTEGWSTAVLKRCGERSPIMWKGWVTGEAARPSVLQCNAAAASEESGHGKSVKLHTHLLPRVSSHSSHSRTDGSGGRDRRVATLDTLKKSRGRPGSDTCGKEKCY</sequence>
<dbReference type="InParanoid" id="A0A177C084"/>
<feature type="compositionally biased region" description="Basic and acidic residues" evidence="1">
    <location>
        <begin position="130"/>
        <end position="149"/>
    </location>
</feature>
<name>A0A177C084_9PLEO</name>
<keyword evidence="3" id="KW-1185">Reference proteome</keyword>
<organism evidence="2 3">
    <name type="scientific">Paraphaeosphaeria sporulosa</name>
    <dbReference type="NCBI Taxonomy" id="1460663"/>
    <lineage>
        <taxon>Eukaryota</taxon>
        <taxon>Fungi</taxon>
        <taxon>Dikarya</taxon>
        <taxon>Ascomycota</taxon>
        <taxon>Pezizomycotina</taxon>
        <taxon>Dothideomycetes</taxon>
        <taxon>Pleosporomycetidae</taxon>
        <taxon>Pleosporales</taxon>
        <taxon>Massarineae</taxon>
        <taxon>Didymosphaeriaceae</taxon>
        <taxon>Paraphaeosphaeria</taxon>
    </lineage>
</organism>
<evidence type="ECO:0000313" key="3">
    <source>
        <dbReference type="Proteomes" id="UP000077069"/>
    </source>
</evidence>
<feature type="region of interest" description="Disordered" evidence="1">
    <location>
        <begin position="118"/>
        <end position="166"/>
    </location>
</feature>
<evidence type="ECO:0000256" key="1">
    <source>
        <dbReference type="SAM" id="MobiDB-lite"/>
    </source>
</evidence>